<protein>
    <submittedName>
        <fullName evidence="2">Putative secreted protein with PEP-CTERM sorting signal</fullName>
    </submittedName>
</protein>
<evidence type="ECO:0000313" key="2">
    <source>
        <dbReference type="EMBL" id="TCV85377.1"/>
    </source>
</evidence>
<dbReference type="InterPro" id="IPR036514">
    <property type="entry name" value="SGNH_hydro_sf"/>
</dbReference>
<proteinExistence type="predicted"/>
<dbReference type="SUPFAM" id="SSF52266">
    <property type="entry name" value="SGNH hydrolase"/>
    <property type="match status" value="1"/>
</dbReference>
<dbReference type="Pfam" id="PF00657">
    <property type="entry name" value="Lipase_GDSL"/>
    <property type="match status" value="1"/>
</dbReference>
<dbReference type="InterPro" id="IPR001087">
    <property type="entry name" value="GDSL"/>
</dbReference>
<evidence type="ECO:0000313" key="3">
    <source>
        <dbReference type="Proteomes" id="UP000295367"/>
    </source>
</evidence>
<dbReference type="EMBL" id="SMCO01000009">
    <property type="protein sequence ID" value="TCV85377.1"/>
    <property type="molecule type" value="Genomic_DNA"/>
</dbReference>
<gene>
    <name evidence="2" type="ORF">EDC63_10948</name>
</gene>
<evidence type="ECO:0000256" key="1">
    <source>
        <dbReference type="ARBA" id="ARBA00022801"/>
    </source>
</evidence>
<organism evidence="2 3">
    <name type="scientific">Sulfurirhabdus autotrophica</name>
    <dbReference type="NCBI Taxonomy" id="1706046"/>
    <lineage>
        <taxon>Bacteria</taxon>
        <taxon>Pseudomonadati</taxon>
        <taxon>Pseudomonadota</taxon>
        <taxon>Betaproteobacteria</taxon>
        <taxon>Nitrosomonadales</taxon>
        <taxon>Sulfuricellaceae</taxon>
        <taxon>Sulfurirhabdus</taxon>
    </lineage>
</organism>
<dbReference type="RefSeq" id="WP_165922974.1">
    <property type="nucleotide sequence ID" value="NZ_BHVT01000039.1"/>
</dbReference>
<dbReference type="InterPro" id="IPR008265">
    <property type="entry name" value="Lipase_GDSL_AS"/>
</dbReference>
<dbReference type="GO" id="GO:0006629">
    <property type="term" value="P:lipid metabolic process"/>
    <property type="evidence" value="ECO:0007669"/>
    <property type="project" value="InterPro"/>
</dbReference>
<keyword evidence="3" id="KW-1185">Reference proteome</keyword>
<dbReference type="Proteomes" id="UP000295367">
    <property type="component" value="Unassembled WGS sequence"/>
</dbReference>
<reference evidence="2 3" key="1">
    <citation type="submission" date="2019-03" db="EMBL/GenBank/DDBJ databases">
        <title>Genomic Encyclopedia of Type Strains, Phase IV (KMG-IV): sequencing the most valuable type-strain genomes for metagenomic binning, comparative biology and taxonomic classification.</title>
        <authorList>
            <person name="Goeker M."/>
        </authorList>
    </citation>
    <scope>NUCLEOTIDE SEQUENCE [LARGE SCALE GENOMIC DNA]</scope>
    <source>
        <strain evidence="2 3">DSM 100309</strain>
    </source>
</reference>
<dbReference type="AlphaFoldDB" id="A0A4R3Y1I7"/>
<dbReference type="GO" id="GO:0016298">
    <property type="term" value="F:lipase activity"/>
    <property type="evidence" value="ECO:0007669"/>
    <property type="project" value="InterPro"/>
</dbReference>
<dbReference type="Gene3D" id="3.40.50.1110">
    <property type="entry name" value="SGNH hydrolase"/>
    <property type="match status" value="1"/>
</dbReference>
<dbReference type="PANTHER" id="PTHR45648:SF22">
    <property type="entry name" value="GDSL LIPASE_ACYLHYDROLASE FAMILY PROTEIN (AFU_ORTHOLOGUE AFUA_4G14700)"/>
    <property type="match status" value="1"/>
</dbReference>
<name>A0A4R3Y1I7_9PROT</name>
<dbReference type="PANTHER" id="PTHR45648">
    <property type="entry name" value="GDSL LIPASE/ACYLHYDROLASE FAMILY PROTEIN (AFU_ORTHOLOGUE AFUA_4G14700)"/>
    <property type="match status" value="1"/>
</dbReference>
<sequence length="353" mass="37738">MKTLIFNWLTRSLFKNTIIKTPVKLRYIQSCLLLSIFISSGAWATAFSNLYVFGDSLSDTGNVSLLTGGAVPNAPYYAGRLSNGPNYVDDLGAKLGFSTLPSLMGGTNYANGGARTDSHFLGPTYGILGQVNSYVSSLSADPNALYIVFGGANDIQDAIAASINNFGAAQSLVTAAVNNIDTALRNLANDGAKQFLVPNTPDLAMVPRVSMLGITSLSFVANLFATQFNTLLDSKLNTLQIDLGVNITRFDTFSVLNDVVANPGNFGITNVTDPCYTGDDQNFTGGGTVCSNPDQYAFWDTIHPTAQLHQILANGMARALQIPEPDTIFLLISGLIGVALLRMNRIVTRQVRI</sequence>
<comment type="caution">
    <text evidence="2">The sequence shown here is derived from an EMBL/GenBank/DDBJ whole genome shotgun (WGS) entry which is preliminary data.</text>
</comment>
<accession>A0A4R3Y1I7</accession>
<dbReference type="PROSITE" id="PS01098">
    <property type="entry name" value="LIPASE_GDSL_SER"/>
    <property type="match status" value="1"/>
</dbReference>
<keyword evidence="1" id="KW-0378">Hydrolase</keyword>
<dbReference type="CDD" id="cd01846">
    <property type="entry name" value="fatty_acyltransferase_like"/>
    <property type="match status" value="1"/>
</dbReference>
<dbReference type="InterPro" id="IPR051058">
    <property type="entry name" value="GDSL_Est/Lipase"/>
</dbReference>